<dbReference type="Gene3D" id="2.40.240.10">
    <property type="entry name" value="Ribosomal Protein L25, Chain P"/>
    <property type="match status" value="1"/>
</dbReference>
<feature type="compositionally biased region" description="Acidic residues" evidence="6">
    <location>
        <begin position="186"/>
        <end position="198"/>
    </location>
</feature>
<sequence length="229" mass="24959">MALELKAAKRDLAGKKLSTLRNEGLVPAELYGRGVENIHLAIKKEEFLPLFRKAGENSMINLQVGSDVHPVLVKNAQWHPISDEIVSIDFYQPRLDEKMEIDVPLSFEGESSAVNDLDGILLKNASELSISTLPTNIPSEIVVDLTKITEIGGSIHVKDLNIPEGVEVLDDAEMTVATVTEKMSVEEDEAMGQEVDLENIEKEGGDAEPKEGEEKSKEGKGEPAEASAE</sequence>
<organism evidence="9 10">
    <name type="scientific">Candidatus Harrisonbacteria bacterium CG10_big_fil_rev_8_21_14_0_10_44_23</name>
    <dbReference type="NCBI Taxonomy" id="1974585"/>
    <lineage>
        <taxon>Bacteria</taxon>
        <taxon>Candidatus Harrisoniibacteriota</taxon>
    </lineage>
</organism>
<dbReference type="InterPro" id="IPR020056">
    <property type="entry name" value="Rbsml_bL25/Gln-tRNA_synth_N"/>
</dbReference>
<comment type="similarity">
    <text evidence="5">Belongs to the bacterial ribosomal protein bL25 family. CTC subfamily.</text>
</comment>
<dbReference type="EMBL" id="PFBB01000004">
    <property type="protein sequence ID" value="PIR88792.1"/>
    <property type="molecule type" value="Genomic_DNA"/>
</dbReference>
<dbReference type="NCBIfam" id="TIGR00731">
    <property type="entry name" value="bL25_bact_ctc"/>
    <property type="match status" value="1"/>
</dbReference>
<dbReference type="InterPro" id="IPR001021">
    <property type="entry name" value="Ribosomal_bL25_long"/>
</dbReference>
<proteinExistence type="inferred from homology"/>
<dbReference type="AlphaFoldDB" id="A0A2H0UQS0"/>
<evidence type="ECO:0000256" key="3">
    <source>
        <dbReference type="ARBA" id="ARBA00022980"/>
    </source>
</evidence>
<feature type="compositionally biased region" description="Basic and acidic residues" evidence="6">
    <location>
        <begin position="199"/>
        <end position="223"/>
    </location>
</feature>
<dbReference type="Pfam" id="PF01386">
    <property type="entry name" value="Ribosomal_L25p"/>
    <property type="match status" value="1"/>
</dbReference>
<evidence type="ECO:0000256" key="6">
    <source>
        <dbReference type="SAM" id="MobiDB-lite"/>
    </source>
</evidence>
<evidence type="ECO:0000259" key="7">
    <source>
        <dbReference type="Pfam" id="PF01386"/>
    </source>
</evidence>
<keyword evidence="3 5" id="KW-0689">Ribosomal protein</keyword>
<dbReference type="InterPro" id="IPR011035">
    <property type="entry name" value="Ribosomal_bL25/Gln-tRNA_synth"/>
</dbReference>
<dbReference type="CDD" id="cd00495">
    <property type="entry name" value="Ribosomal_L25_TL5_CTC"/>
    <property type="match status" value="1"/>
</dbReference>
<keyword evidence="1 5" id="KW-0699">rRNA-binding</keyword>
<evidence type="ECO:0000256" key="5">
    <source>
        <dbReference type="HAMAP-Rule" id="MF_01334"/>
    </source>
</evidence>
<dbReference type="GO" id="GO:0008097">
    <property type="term" value="F:5S rRNA binding"/>
    <property type="evidence" value="ECO:0007669"/>
    <property type="project" value="InterPro"/>
</dbReference>
<evidence type="ECO:0000256" key="1">
    <source>
        <dbReference type="ARBA" id="ARBA00022730"/>
    </source>
</evidence>
<reference evidence="10" key="1">
    <citation type="submission" date="2017-09" db="EMBL/GenBank/DDBJ databases">
        <title>Depth-based differentiation of microbial function through sediment-hosted aquifers and enrichment of novel symbionts in the deep terrestrial subsurface.</title>
        <authorList>
            <person name="Probst A.J."/>
            <person name="Ladd B."/>
            <person name="Jarett J.K."/>
            <person name="Geller-Mcgrath D.E."/>
            <person name="Sieber C.M.K."/>
            <person name="Emerson J.B."/>
            <person name="Anantharaman K."/>
            <person name="Thomas B.C."/>
            <person name="Malmstrom R."/>
            <person name="Stieglmeier M."/>
            <person name="Klingl A."/>
            <person name="Woyke T."/>
            <person name="Ryan C.M."/>
            <person name="Banfield J.F."/>
        </authorList>
    </citation>
    <scope>NUCLEOTIDE SEQUENCE [LARGE SCALE GENOMIC DNA]</scope>
</reference>
<feature type="region of interest" description="Disordered" evidence="6">
    <location>
        <begin position="184"/>
        <end position="229"/>
    </location>
</feature>
<accession>A0A2H0UQS0</accession>
<dbReference type="Proteomes" id="UP000229615">
    <property type="component" value="Unassembled WGS sequence"/>
</dbReference>
<dbReference type="InterPro" id="IPR020930">
    <property type="entry name" value="Ribosomal_uL5_bac-type"/>
</dbReference>
<dbReference type="HAMAP" id="MF_01334">
    <property type="entry name" value="Ribosomal_bL25_CTC"/>
    <property type="match status" value="1"/>
</dbReference>
<dbReference type="Pfam" id="PF14693">
    <property type="entry name" value="Ribosomal_TL5_C"/>
    <property type="match status" value="1"/>
</dbReference>
<dbReference type="InterPro" id="IPR037121">
    <property type="entry name" value="Ribosomal_bL25_C"/>
</dbReference>
<dbReference type="PANTHER" id="PTHR33284:SF1">
    <property type="entry name" value="RIBOSOMAL PROTEIN L25_GLN-TRNA SYNTHETASE, ANTI-CODON-BINDING DOMAIN-CONTAINING PROTEIN"/>
    <property type="match status" value="1"/>
</dbReference>
<evidence type="ECO:0000313" key="9">
    <source>
        <dbReference type="EMBL" id="PIR88792.1"/>
    </source>
</evidence>
<comment type="caution">
    <text evidence="9">The sequence shown here is derived from an EMBL/GenBank/DDBJ whole genome shotgun (WGS) entry which is preliminary data.</text>
</comment>
<keyword evidence="4 5" id="KW-0687">Ribonucleoprotein</keyword>
<comment type="subunit">
    <text evidence="5">Part of the 50S ribosomal subunit; part of the 5S rRNA/L5/L18/L25 subcomplex. Contacts the 5S rRNA. Binds to the 5S rRNA independently of L5 and L18.</text>
</comment>
<dbReference type="GO" id="GO:0006412">
    <property type="term" value="P:translation"/>
    <property type="evidence" value="ECO:0007669"/>
    <property type="project" value="UniProtKB-UniRule"/>
</dbReference>
<evidence type="ECO:0000256" key="4">
    <source>
        <dbReference type="ARBA" id="ARBA00023274"/>
    </source>
</evidence>
<feature type="domain" description="Large ribosomal subunit protein bL25 L25" evidence="7">
    <location>
        <begin position="5"/>
        <end position="90"/>
    </location>
</feature>
<feature type="domain" description="Large ribosomal subunit protein bL25 beta" evidence="8">
    <location>
        <begin position="98"/>
        <end position="181"/>
    </location>
</feature>
<dbReference type="GO" id="GO:0022625">
    <property type="term" value="C:cytosolic large ribosomal subunit"/>
    <property type="evidence" value="ECO:0007669"/>
    <property type="project" value="TreeGrafter"/>
</dbReference>
<dbReference type="PANTHER" id="PTHR33284">
    <property type="entry name" value="RIBOSOMAL PROTEIN L25/GLN-TRNA SYNTHETASE, ANTI-CODON-BINDING DOMAIN-CONTAINING PROTEIN"/>
    <property type="match status" value="1"/>
</dbReference>
<comment type="function">
    <text evidence="5">This is one of the proteins that binds to the 5S RNA in the ribosome where it forms part of the central protuberance.</text>
</comment>
<dbReference type="GO" id="GO:0003735">
    <property type="term" value="F:structural constituent of ribosome"/>
    <property type="evidence" value="ECO:0007669"/>
    <property type="project" value="InterPro"/>
</dbReference>
<protein>
    <recommendedName>
        <fullName evidence="5">Large ribosomal subunit protein bL25</fullName>
    </recommendedName>
    <alternativeName>
        <fullName evidence="5">General stress protein CTC</fullName>
    </alternativeName>
</protein>
<evidence type="ECO:0000256" key="2">
    <source>
        <dbReference type="ARBA" id="ARBA00022884"/>
    </source>
</evidence>
<name>A0A2H0UQS0_9BACT</name>
<dbReference type="InterPro" id="IPR029751">
    <property type="entry name" value="Ribosomal_L25_dom"/>
</dbReference>
<keyword evidence="2 5" id="KW-0694">RNA-binding</keyword>
<evidence type="ECO:0000313" key="10">
    <source>
        <dbReference type="Proteomes" id="UP000229615"/>
    </source>
</evidence>
<evidence type="ECO:0000259" key="8">
    <source>
        <dbReference type="Pfam" id="PF14693"/>
    </source>
</evidence>
<dbReference type="SUPFAM" id="SSF50715">
    <property type="entry name" value="Ribosomal protein L25-like"/>
    <property type="match status" value="1"/>
</dbReference>
<dbReference type="InterPro" id="IPR020057">
    <property type="entry name" value="Ribosomal_bL25_b-dom"/>
</dbReference>
<dbReference type="Gene3D" id="2.170.120.20">
    <property type="entry name" value="Ribosomal protein L25, beta domain"/>
    <property type="match status" value="1"/>
</dbReference>
<gene>
    <name evidence="5" type="primary">rplY</name>
    <name evidence="5" type="synonym">ctc</name>
    <name evidence="9" type="ORF">COU09_00415</name>
</gene>